<evidence type="ECO:0000256" key="2">
    <source>
        <dbReference type="ARBA" id="ARBA00004496"/>
    </source>
</evidence>
<evidence type="ECO:0000256" key="5">
    <source>
        <dbReference type="ARBA" id="ARBA00016296"/>
    </source>
</evidence>
<proteinExistence type="inferred from homology"/>
<gene>
    <name evidence="13 15" type="primary">gmk</name>
    <name evidence="15" type="ORF">NCTC13532_03589</name>
</gene>
<dbReference type="GO" id="GO:0005524">
    <property type="term" value="F:ATP binding"/>
    <property type="evidence" value="ECO:0007669"/>
    <property type="project" value="UniProtKB-UniRule"/>
</dbReference>
<sequence length="212" mass="24059">MSYQLIVCILSDNSLFITHNSYLKNMNKVIIFSAPSGSGKTTLVKHSLEAIPELEFSISCTTRQPRGSETHAVDYHFISPDEFRQKISEEAFVEFEEVYTDKYYGTLKSEVEKIWNQGKVVIFDVDVKGGISLKKYFGEKALSIFIEPPSIAELERRLISRNTDDAETIKTRVEKAGEELTYAIEFDKIVINSDLGQAKIEIESLIKNFIGN</sequence>
<feature type="binding site" evidence="13">
    <location>
        <begin position="34"/>
        <end position="41"/>
    </location>
    <ligand>
        <name>ATP</name>
        <dbReference type="ChEBI" id="CHEBI:30616"/>
    </ligand>
</feature>
<dbReference type="SUPFAM" id="SSF52540">
    <property type="entry name" value="P-loop containing nucleoside triphosphate hydrolases"/>
    <property type="match status" value="1"/>
</dbReference>
<evidence type="ECO:0000256" key="7">
    <source>
        <dbReference type="ARBA" id="ARBA00022679"/>
    </source>
</evidence>
<dbReference type="Gene3D" id="3.30.63.10">
    <property type="entry name" value="Guanylate Kinase phosphate binding domain"/>
    <property type="match status" value="1"/>
</dbReference>
<keyword evidence="6 13" id="KW-0963">Cytoplasm</keyword>
<organism evidence="15 16">
    <name type="scientific">Chryseobacterium indoltheticum</name>
    <dbReference type="NCBI Taxonomy" id="254"/>
    <lineage>
        <taxon>Bacteria</taxon>
        <taxon>Pseudomonadati</taxon>
        <taxon>Bacteroidota</taxon>
        <taxon>Flavobacteriia</taxon>
        <taxon>Flavobacteriales</taxon>
        <taxon>Weeksellaceae</taxon>
        <taxon>Chryseobacterium group</taxon>
        <taxon>Chryseobacterium</taxon>
    </lineage>
</organism>
<comment type="subcellular location">
    <subcellularLocation>
        <location evidence="2 13">Cytoplasm</location>
    </subcellularLocation>
</comment>
<dbReference type="PROSITE" id="PS00856">
    <property type="entry name" value="GUANYLATE_KINASE_1"/>
    <property type="match status" value="1"/>
</dbReference>
<dbReference type="PROSITE" id="PS50052">
    <property type="entry name" value="GUANYLATE_KINASE_2"/>
    <property type="match status" value="1"/>
</dbReference>
<comment type="function">
    <text evidence="1 13">Essential for recycling GMP and indirectly, cGMP.</text>
</comment>
<dbReference type="Pfam" id="PF00625">
    <property type="entry name" value="Guanylate_kin"/>
    <property type="match status" value="1"/>
</dbReference>
<keyword evidence="10 13" id="KW-0067">ATP-binding</keyword>
<keyword evidence="9 13" id="KW-0418">Kinase</keyword>
<dbReference type="NCBIfam" id="TIGR03263">
    <property type="entry name" value="guanyl_kin"/>
    <property type="match status" value="1"/>
</dbReference>
<dbReference type="SMART" id="SM00072">
    <property type="entry name" value="GuKc"/>
    <property type="match status" value="1"/>
</dbReference>
<dbReference type="GO" id="GO:0004385">
    <property type="term" value="F:GMP kinase activity"/>
    <property type="evidence" value="ECO:0007669"/>
    <property type="project" value="UniProtKB-UniRule"/>
</dbReference>
<name>A0A381FNA7_9FLAO</name>
<feature type="domain" description="Guanylate kinase-like" evidence="14">
    <location>
        <begin position="27"/>
        <end position="207"/>
    </location>
</feature>
<dbReference type="EMBL" id="UFVR01000004">
    <property type="protein sequence ID" value="SUX47987.1"/>
    <property type="molecule type" value="Genomic_DNA"/>
</dbReference>
<dbReference type="STRING" id="254.SAMN05421682_10725"/>
<dbReference type="FunFam" id="3.30.63.10:FF:000005">
    <property type="entry name" value="Guanylate kinase"/>
    <property type="match status" value="1"/>
</dbReference>
<dbReference type="PANTHER" id="PTHR23117:SF13">
    <property type="entry name" value="GUANYLATE KINASE"/>
    <property type="match status" value="1"/>
</dbReference>
<evidence type="ECO:0000256" key="9">
    <source>
        <dbReference type="ARBA" id="ARBA00022777"/>
    </source>
</evidence>
<accession>A0A381FNA7</accession>
<dbReference type="InterPro" id="IPR020590">
    <property type="entry name" value="Guanylate_kinase_CS"/>
</dbReference>
<comment type="catalytic activity">
    <reaction evidence="12 13">
        <text>GMP + ATP = GDP + ADP</text>
        <dbReference type="Rhea" id="RHEA:20780"/>
        <dbReference type="ChEBI" id="CHEBI:30616"/>
        <dbReference type="ChEBI" id="CHEBI:58115"/>
        <dbReference type="ChEBI" id="CHEBI:58189"/>
        <dbReference type="ChEBI" id="CHEBI:456216"/>
        <dbReference type="EC" id="2.7.4.8"/>
    </reaction>
</comment>
<evidence type="ECO:0000256" key="12">
    <source>
        <dbReference type="ARBA" id="ARBA00048594"/>
    </source>
</evidence>
<dbReference type="Proteomes" id="UP000254282">
    <property type="component" value="Unassembled WGS sequence"/>
</dbReference>
<dbReference type="HAMAP" id="MF_00328">
    <property type="entry name" value="Guanylate_kinase"/>
    <property type="match status" value="1"/>
</dbReference>
<evidence type="ECO:0000256" key="8">
    <source>
        <dbReference type="ARBA" id="ARBA00022741"/>
    </source>
</evidence>
<dbReference type="EC" id="2.7.4.8" evidence="4 13"/>
<comment type="similarity">
    <text evidence="3 13">Belongs to the guanylate kinase family.</text>
</comment>
<dbReference type="InterPro" id="IPR008144">
    <property type="entry name" value="Guanylate_kin-like_dom"/>
</dbReference>
<dbReference type="InterPro" id="IPR008145">
    <property type="entry name" value="GK/Ca_channel_bsu"/>
</dbReference>
<dbReference type="CDD" id="cd00071">
    <property type="entry name" value="GMPK"/>
    <property type="match status" value="1"/>
</dbReference>
<dbReference type="Gene3D" id="3.40.50.300">
    <property type="entry name" value="P-loop containing nucleotide triphosphate hydrolases"/>
    <property type="match status" value="1"/>
</dbReference>
<reference evidence="15 16" key="1">
    <citation type="submission" date="2018-06" db="EMBL/GenBank/DDBJ databases">
        <authorList>
            <consortium name="Pathogen Informatics"/>
            <person name="Doyle S."/>
        </authorList>
    </citation>
    <scope>NUCLEOTIDE SEQUENCE [LARGE SCALE GENOMIC DNA]</scope>
    <source>
        <strain evidence="15 16">NCTC13532</strain>
    </source>
</reference>
<protein>
    <recommendedName>
        <fullName evidence="5 13">Guanylate kinase</fullName>
        <ecNumber evidence="4 13">2.7.4.8</ecNumber>
    </recommendedName>
    <alternativeName>
        <fullName evidence="11 13">GMP kinase</fullName>
    </alternativeName>
</protein>
<dbReference type="GO" id="GO:0005829">
    <property type="term" value="C:cytosol"/>
    <property type="evidence" value="ECO:0007669"/>
    <property type="project" value="TreeGrafter"/>
</dbReference>
<evidence type="ECO:0000256" key="10">
    <source>
        <dbReference type="ARBA" id="ARBA00022840"/>
    </source>
</evidence>
<evidence type="ECO:0000313" key="15">
    <source>
        <dbReference type="EMBL" id="SUX47987.1"/>
    </source>
</evidence>
<evidence type="ECO:0000256" key="3">
    <source>
        <dbReference type="ARBA" id="ARBA00005790"/>
    </source>
</evidence>
<keyword evidence="8 13" id="KW-0547">Nucleotide-binding</keyword>
<dbReference type="PANTHER" id="PTHR23117">
    <property type="entry name" value="GUANYLATE KINASE-RELATED"/>
    <property type="match status" value="1"/>
</dbReference>
<dbReference type="AlphaFoldDB" id="A0A381FNA7"/>
<evidence type="ECO:0000259" key="14">
    <source>
        <dbReference type="PROSITE" id="PS50052"/>
    </source>
</evidence>
<evidence type="ECO:0000256" key="4">
    <source>
        <dbReference type="ARBA" id="ARBA00012961"/>
    </source>
</evidence>
<evidence type="ECO:0000256" key="11">
    <source>
        <dbReference type="ARBA" id="ARBA00030128"/>
    </source>
</evidence>
<evidence type="ECO:0000313" key="16">
    <source>
        <dbReference type="Proteomes" id="UP000254282"/>
    </source>
</evidence>
<evidence type="ECO:0000256" key="6">
    <source>
        <dbReference type="ARBA" id="ARBA00022490"/>
    </source>
</evidence>
<evidence type="ECO:0000256" key="1">
    <source>
        <dbReference type="ARBA" id="ARBA00003531"/>
    </source>
</evidence>
<evidence type="ECO:0000256" key="13">
    <source>
        <dbReference type="HAMAP-Rule" id="MF_00328"/>
    </source>
</evidence>
<keyword evidence="7 13" id="KW-0808">Transferase</keyword>
<dbReference type="InterPro" id="IPR017665">
    <property type="entry name" value="Guanylate_kinase"/>
</dbReference>
<dbReference type="InterPro" id="IPR027417">
    <property type="entry name" value="P-loop_NTPase"/>
</dbReference>